<dbReference type="GO" id="GO:0045944">
    <property type="term" value="P:positive regulation of transcription by RNA polymerase II"/>
    <property type="evidence" value="ECO:0007669"/>
    <property type="project" value="TreeGrafter"/>
</dbReference>
<reference evidence="2" key="1">
    <citation type="submission" date="2025-08" db="UniProtKB">
        <authorList>
            <consortium name="Ensembl"/>
        </authorList>
    </citation>
    <scope>IDENTIFICATION</scope>
</reference>
<evidence type="ECO:0000313" key="2">
    <source>
        <dbReference type="Ensembl" id="ENSACOP00000001385.1"/>
    </source>
</evidence>
<dbReference type="PANTHER" id="PTHR15510:SF5">
    <property type="entry name" value="SPERM-ASSOCIATED ANTIGEN 8"/>
    <property type="match status" value="1"/>
</dbReference>
<feature type="region of interest" description="Disordered" evidence="1">
    <location>
        <begin position="1"/>
        <end position="41"/>
    </location>
</feature>
<dbReference type="AlphaFoldDB" id="A0A8B9EX28"/>
<dbReference type="GO" id="GO:0008017">
    <property type="term" value="F:microtubule binding"/>
    <property type="evidence" value="ECO:0007669"/>
    <property type="project" value="InterPro"/>
</dbReference>
<feature type="compositionally biased region" description="Basic and acidic residues" evidence="1">
    <location>
        <begin position="318"/>
        <end position="327"/>
    </location>
</feature>
<dbReference type="Proteomes" id="UP000694522">
    <property type="component" value="Unplaced"/>
</dbReference>
<dbReference type="GO" id="GO:0005737">
    <property type="term" value="C:cytoplasm"/>
    <property type="evidence" value="ECO:0007669"/>
    <property type="project" value="TreeGrafter"/>
</dbReference>
<feature type="compositionally biased region" description="Polar residues" evidence="1">
    <location>
        <begin position="328"/>
        <end position="339"/>
    </location>
</feature>
<proteinExistence type="predicted"/>
<dbReference type="Pfam" id="PF22584">
    <property type="entry name" value="CFAP143"/>
    <property type="match status" value="1"/>
</dbReference>
<evidence type="ECO:0000313" key="3">
    <source>
        <dbReference type="Proteomes" id="UP000694522"/>
    </source>
</evidence>
<keyword evidence="3" id="KW-1185">Reference proteome</keyword>
<reference evidence="2" key="2">
    <citation type="submission" date="2025-09" db="UniProtKB">
        <authorList>
            <consortium name="Ensembl"/>
        </authorList>
    </citation>
    <scope>IDENTIFICATION</scope>
</reference>
<evidence type="ECO:0000256" key="1">
    <source>
        <dbReference type="SAM" id="MobiDB-lite"/>
    </source>
</evidence>
<organism evidence="2 3">
    <name type="scientific">Amazona collaria</name>
    <name type="common">yellow-billed parrot</name>
    <dbReference type="NCBI Taxonomy" id="241587"/>
    <lineage>
        <taxon>Eukaryota</taxon>
        <taxon>Metazoa</taxon>
        <taxon>Chordata</taxon>
        <taxon>Craniata</taxon>
        <taxon>Vertebrata</taxon>
        <taxon>Euteleostomi</taxon>
        <taxon>Archelosauria</taxon>
        <taxon>Archosauria</taxon>
        <taxon>Dinosauria</taxon>
        <taxon>Saurischia</taxon>
        <taxon>Theropoda</taxon>
        <taxon>Coelurosauria</taxon>
        <taxon>Aves</taxon>
        <taxon>Neognathae</taxon>
        <taxon>Neoaves</taxon>
        <taxon>Telluraves</taxon>
        <taxon>Australaves</taxon>
        <taxon>Psittaciformes</taxon>
        <taxon>Psittacidae</taxon>
        <taxon>Amazona</taxon>
    </lineage>
</organism>
<accession>A0A8B9EX28</accession>
<protein>
    <recommendedName>
        <fullName evidence="4">Sperm-associated antigen 8</fullName>
    </recommendedName>
</protein>
<name>A0A8B9EX28_9PSIT</name>
<evidence type="ECO:0008006" key="4">
    <source>
        <dbReference type="Google" id="ProtNLM"/>
    </source>
</evidence>
<feature type="region of interest" description="Disordered" evidence="1">
    <location>
        <begin position="318"/>
        <end position="355"/>
    </location>
</feature>
<dbReference type="InterPro" id="IPR026124">
    <property type="entry name" value="Sperm-assoc_Ag8"/>
</dbReference>
<dbReference type="GO" id="GO:0005634">
    <property type="term" value="C:nucleus"/>
    <property type="evidence" value="ECO:0007669"/>
    <property type="project" value="TreeGrafter"/>
</dbReference>
<dbReference type="PANTHER" id="PTHR15510">
    <property type="entry name" value="SPERM-ASSOCIATED ANTIGEN 8"/>
    <property type="match status" value="1"/>
</dbReference>
<sequence length="355" mass="38741">MGERGVMEGGPFWGVGTASDPQREKSPLSPPRGGGDTAGDPVLESCPCWWGAGDSAGRLKDAPHCLPSGTVFACRVALPRRVHPEERPPCTDGVQSDVLLPEGPMEKPPCDTLTATTEAPAEALPAVPSTVPPAEADTDLHAVELPPCPGSYGTPACEVPSTVVLQMPAEQPPRLVPRGRCLIHNWQEERATNHLDIVQGKEQGSEGFIYRHGHPRLLYHHHLPGPNNSTTMDTYRPPHSVLMPGQGEAEPLQGLLCRREEMLKKISPRRMPMESMSVTHQDYQPKGCLSPHDYFTEQPCSFWLEQARSLTGVTSIRSRDTPFRKDASFSTPITESLDQPSPCGPLTSRLQSHKQ</sequence>
<dbReference type="Ensembl" id="ENSACOT00000001431.1">
    <property type="protein sequence ID" value="ENSACOP00000001385.1"/>
    <property type="gene ID" value="ENSACOG00000001002.1"/>
</dbReference>